<dbReference type="AlphaFoldDB" id="T1KTR0"/>
<name>T1KTR0_TETUR</name>
<protein>
    <submittedName>
        <fullName evidence="3">Uncharacterized protein</fullName>
    </submittedName>
</protein>
<organism evidence="3 4">
    <name type="scientific">Tetranychus urticae</name>
    <name type="common">Two-spotted spider mite</name>
    <dbReference type="NCBI Taxonomy" id="32264"/>
    <lineage>
        <taxon>Eukaryota</taxon>
        <taxon>Metazoa</taxon>
        <taxon>Ecdysozoa</taxon>
        <taxon>Arthropoda</taxon>
        <taxon>Chelicerata</taxon>
        <taxon>Arachnida</taxon>
        <taxon>Acari</taxon>
        <taxon>Acariformes</taxon>
        <taxon>Trombidiformes</taxon>
        <taxon>Prostigmata</taxon>
        <taxon>Eleutherengona</taxon>
        <taxon>Raphignathae</taxon>
        <taxon>Tetranychoidea</taxon>
        <taxon>Tetranychidae</taxon>
        <taxon>Tetranychus</taxon>
    </lineage>
</organism>
<evidence type="ECO:0000313" key="4">
    <source>
        <dbReference type="Proteomes" id="UP000015104"/>
    </source>
</evidence>
<sequence>MRILAILLSTLFIFIIRGEVSHAINVKLDDRLQLVGNQNGKIIVGFKPEAEHRTQPKPFQWQQLFGLVPQASHTQTHKSSLKPEPDPTPTPNGMRVNGNDKTPLIENGGPTVTGTAALPQSVTDVAPVIGPVIEPTVPVTNVMPIPTVDISPVAEPVIQPTVQATNVMPTPKTDVIGTVIQTPVKGSNRAPMTGNGRPTTPENDVSPLVGPVIQPTVTGTAALPQPVADVAPVIGPAIQTPVQVTNQTPMTGNGRPTTPLTDTLPASGPVIKPTVAGTAELPQPVADVSAVIRPEVQPTLQGTNVIPMPKTDVSQVIGAVIQTPVKGSDRAPMIGNGRPTTPKTDSLPASGPVIPPTNVMPIPAADISPVAEPVIQPTVQATNVMPMPETGVPQVIGAPVVEPVIQPTVLETNVMPIPAADVSPVAGPVIPPTVQGSNVMPLPEAVIQTPVQVTDRTPNADRMLMTGNDQTLTMGNSRPLMIGNDRPTKAGTDVSSVIGPLIQTPVQENVLTPIMKNGEPTMSGTDGNGIRPVLPSTILGTNSMPMTEPVIQPTIPITNGMLPPVIEVSPVRGPVIQPTVQGTDRTPMTGNFRPTMPGTVELPRLESVIQPTVPVTNILPGNNRPIMPETGGMTMGGLALQPQPRSRLSQLLRLQQVLRLQQQLQPKPEPKLQLLPGADEIQMPGPVIQTPVQVTDRNPMFGADRMLITGKDRPMTGTVESPVIGPVIQPVTNVMTIPANDRPIMPETEAMTIGGLSSQPQPQSRLQQLLELQQLLQAKQEPSLQLLPEPVIQPTVPVANVMPQPAADISPVIGPVIQPTVPVTNIIPGNDLSIMPNTEGMTMNELSLQPQPQSRLQQLLELQQLLQPKPEPSLQLLPEPAIQPTVPVTNLIPGNDRPIMPNTEGMTMGGLSLQPQPLSRLQQLLGLQQLLQPKSEPKLQLLPEPVIQPTPPIANVMPQPAADISPVIGPVIQPTVPVTNVMPKTGNDGMTMNRLALQPQPRSRLQQLLGLQQLLQPKSEPKLQLLPEPVIQPTPPIANVMPQPAADISPVIGPVIQPTVPVTNVMPKTGNDGMTMNRLALQPQPRSRLQQLLGLQQILRLQQQLQPKPEPKLQLSPAVLLSSILKSASQSESNAVSQPKSSLNLQSIIKPQFSLGPKFPVSMQPKINDNANFGINPIQTSMVNPLLPTVLQVLKQLSQLICNGVGRNEILSGNSALNGGLSVLCDENLWSAPAFTSQANRVISLLQNRLPKFGVKI</sequence>
<feature type="region of interest" description="Disordered" evidence="1">
    <location>
        <begin position="184"/>
        <end position="206"/>
    </location>
</feature>
<feature type="region of interest" description="Disordered" evidence="1">
    <location>
        <begin position="72"/>
        <end position="98"/>
    </location>
</feature>
<feature type="signal peptide" evidence="2">
    <location>
        <begin position="1"/>
        <end position="23"/>
    </location>
</feature>
<reference evidence="3" key="2">
    <citation type="submission" date="2015-06" db="UniProtKB">
        <authorList>
            <consortium name="EnsemblMetazoa"/>
        </authorList>
    </citation>
    <scope>IDENTIFICATION</scope>
</reference>
<dbReference type="KEGG" id="tut:107367221"/>
<evidence type="ECO:0000256" key="2">
    <source>
        <dbReference type="SAM" id="SignalP"/>
    </source>
</evidence>
<proteinExistence type="predicted"/>
<feature type="region of interest" description="Disordered" evidence="1">
    <location>
        <begin position="327"/>
        <end position="348"/>
    </location>
</feature>
<feature type="chain" id="PRO_5004581723" evidence="2">
    <location>
        <begin position="24"/>
        <end position="1257"/>
    </location>
</feature>
<reference evidence="4" key="1">
    <citation type="submission" date="2011-08" db="EMBL/GenBank/DDBJ databases">
        <authorList>
            <person name="Rombauts S."/>
        </authorList>
    </citation>
    <scope>NUCLEOTIDE SEQUENCE</scope>
    <source>
        <strain evidence="4">London</strain>
    </source>
</reference>
<dbReference type="EnsemblMetazoa" id="tetur21g00650.1">
    <property type="protein sequence ID" value="tetur21g00650.1"/>
    <property type="gene ID" value="tetur21g00650"/>
</dbReference>
<dbReference type="Proteomes" id="UP000015104">
    <property type="component" value="Unassembled WGS sequence"/>
</dbReference>
<dbReference type="STRING" id="32264.T1KTR0"/>
<keyword evidence="4" id="KW-1185">Reference proteome</keyword>
<keyword evidence="2" id="KW-0732">Signal</keyword>
<dbReference type="HOGENOM" id="CLU_265218_0_0_1"/>
<accession>T1KTR0</accession>
<dbReference type="OMA" id="HMSIHLS"/>
<evidence type="ECO:0000313" key="3">
    <source>
        <dbReference type="EnsemblMetazoa" id="tetur21g00650.1"/>
    </source>
</evidence>
<gene>
    <name evidence="3" type="primary">107367221</name>
</gene>
<evidence type="ECO:0000256" key="1">
    <source>
        <dbReference type="SAM" id="MobiDB-lite"/>
    </source>
</evidence>
<dbReference type="EMBL" id="CAEY01000546">
    <property type="status" value="NOT_ANNOTATED_CDS"/>
    <property type="molecule type" value="Genomic_DNA"/>
</dbReference>